<evidence type="ECO:0000256" key="1">
    <source>
        <dbReference type="SAM" id="Phobius"/>
    </source>
</evidence>
<sequence>MPYNAHRLHHNLGRSSKMGDAMLPLNPKSLSPINPKTRMACKCCPCCDFTKEYIFSFFTVLIFLNLSLQLTTHTVHQKQMFVNCQMVALTMSLQLLRFRWLLRVHC</sequence>
<reference evidence="2" key="1">
    <citation type="submission" date="2020-03" db="EMBL/GenBank/DDBJ databases">
        <title>A transcriptome and proteome of the tick Rhipicephalus microplus shaped by the genetic composition of its hosts and developmental stage.</title>
        <authorList>
            <person name="Garcia G.R."/>
            <person name="Ribeiro J.M.C."/>
            <person name="Maruyama S.R."/>
            <person name="Gardinasse L.G."/>
            <person name="Nelson K."/>
            <person name="Ferreira B.R."/>
            <person name="Andrade T.G."/>
            <person name="Santos I.K.F.M."/>
        </authorList>
    </citation>
    <scope>NUCLEOTIDE SEQUENCE</scope>
    <source>
        <strain evidence="2">NSGR</strain>
        <tissue evidence="2">Salivary glands</tissue>
    </source>
</reference>
<proteinExistence type="predicted"/>
<dbReference type="EMBL" id="GIKN01007258">
    <property type="protein sequence ID" value="NIE49531.1"/>
    <property type="molecule type" value="Transcribed_RNA"/>
</dbReference>
<keyword evidence="1" id="KW-0472">Membrane</keyword>
<keyword evidence="1" id="KW-0812">Transmembrane</keyword>
<dbReference type="AlphaFoldDB" id="A0A6G5AEV1"/>
<evidence type="ECO:0000313" key="2">
    <source>
        <dbReference type="EMBL" id="NIE49531.1"/>
    </source>
</evidence>
<protein>
    <submittedName>
        <fullName evidence="2">Uncharacterized protein</fullName>
    </submittedName>
</protein>
<accession>A0A6G5AEV1</accession>
<name>A0A6G5AEV1_RHIMP</name>
<feature type="transmembrane region" description="Helical" evidence="1">
    <location>
        <begin position="53"/>
        <end position="71"/>
    </location>
</feature>
<organism evidence="2">
    <name type="scientific">Rhipicephalus microplus</name>
    <name type="common">Cattle tick</name>
    <name type="synonym">Boophilus microplus</name>
    <dbReference type="NCBI Taxonomy" id="6941"/>
    <lineage>
        <taxon>Eukaryota</taxon>
        <taxon>Metazoa</taxon>
        <taxon>Ecdysozoa</taxon>
        <taxon>Arthropoda</taxon>
        <taxon>Chelicerata</taxon>
        <taxon>Arachnida</taxon>
        <taxon>Acari</taxon>
        <taxon>Parasitiformes</taxon>
        <taxon>Ixodida</taxon>
        <taxon>Ixodoidea</taxon>
        <taxon>Ixodidae</taxon>
        <taxon>Rhipicephalinae</taxon>
        <taxon>Rhipicephalus</taxon>
        <taxon>Boophilus</taxon>
    </lineage>
</organism>
<keyword evidence="1" id="KW-1133">Transmembrane helix</keyword>